<keyword evidence="7 9" id="KW-1133">Transmembrane helix</keyword>
<dbReference type="GO" id="GO:0005886">
    <property type="term" value="C:plasma membrane"/>
    <property type="evidence" value="ECO:0007669"/>
    <property type="project" value="UniProtKB-SubCell"/>
</dbReference>
<evidence type="ECO:0000256" key="8">
    <source>
        <dbReference type="ARBA" id="ARBA00023136"/>
    </source>
</evidence>
<comment type="caution">
    <text evidence="12">The sequence shown here is derived from an EMBL/GenBank/DDBJ whole genome shotgun (WGS) entry which is preliminary data.</text>
</comment>
<comment type="function">
    <text evidence="9 10">This protein specifically catalyzes the removal of signal peptides from prolipoproteins.</text>
</comment>
<dbReference type="InterPro" id="IPR001872">
    <property type="entry name" value="Peptidase_A8"/>
</dbReference>
<feature type="transmembrane region" description="Helical" evidence="9">
    <location>
        <begin position="93"/>
        <end position="112"/>
    </location>
</feature>
<dbReference type="PRINTS" id="PR00781">
    <property type="entry name" value="LIPOSIGPTASE"/>
</dbReference>
<comment type="subcellular location">
    <subcellularLocation>
        <location evidence="9">Cell membrane</location>
        <topology evidence="9">Multi-pass membrane protein</topology>
    </subcellularLocation>
</comment>
<dbReference type="Pfam" id="PF01252">
    <property type="entry name" value="Peptidase_A8"/>
    <property type="match status" value="1"/>
</dbReference>
<keyword evidence="3 9" id="KW-0645">Protease</keyword>
<dbReference type="PANTHER" id="PTHR33695">
    <property type="entry name" value="LIPOPROTEIN SIGNAL PEPTIDASE"/>
    <property type="match status" value="1"/>
</dbReference>
<comment type="similarity">
    <text evidence="1 9 11">Belongs to the peptidase A8 family.</text>
</comment>
<accession>A0A926DS17</accession>
<dbReference type="PANTHER" id="PTHR33695:SF1">
    <property type="entry name" value="LIPOPROTEIN SIGNAL PEPTIDASE"/>
    <property type="match status" value="1"/>
</dbReference>
<evidence type="ECO:0000256" key="11">
    <source>
        <dbReference type="RuleBase" id="RU004181"/>
    </source>
</evidence>
<dbReference type="GO" id="GO:0006508">
    <property type="term" value="P:proteolysis"/>
    <property type="evidence" value="ECO:0007669"/>
    <property type="project" value="UniProtKB-KW"/>
</dbReference>
<name>A0A926DS17_9FIRM</name>
<dbReference type="NCBIfam" id="TIGR00077">
    <property type="entry name" value="lspA"/>
    <property type="match status" value="1"/>
</dbReference>
<evidence type="ECO:0000256" key="4">
    <source>
        <dbReference type="ARBA" id="ARBA00022692"/>
    </source>
</evidence>
<evidence type="ECO:0000313" key="13">
    <source>
        <dbReference type="Proteomes" id="UP000657006"/>
    </source>
</evidence>
<evidence type="ECO:0000256" key="9">
    <source>
        <dbReference type="HAMAP-Rule" id="MF_00161"/>
    </source>
</evidence>
<evidence type="ECO:0000256" key="3">
    <source>
        <dbReference type="ARBA" id="ARBA00022670"/>
    </source>
</evidence>
<protein>
    <recommendedName>
        <fullName evidence="9">Lipoprotein signal peptidase</fullName>
        <ecNumber evidence="9">3.4.23.36</ecNumber>
    </recommendedName>
    <alternativeName>
        <fullName evidence="9">Prolipoprotein signal peptidase</fullName>
    </alternativeName>
    <alternativeName>
        <fullName evidence="9">Signal peptidase II</fullName>
        <shortName evidence="9">SPase II</shortName>
    </alternativeName>
</protein>
<comment type="catalytic activity">
    <reaction evidence="9 10">
        <text>Release of signal peptides from bacterial membrane prolipoproteins. Hydrolyzes -Xaa-Yaa-Zaa-|-(S,diacylglyceryl)Cys-, in which Xaa is hydrophobic (preferably Leu), and Yaa (Ala or Ser) and Zaa (Gly or Ala) have small, neutral side chains.</text>
        <dbReference type="EC" id="3.4.23.36"/>
    </reaction>
</comment>
<proteinExistence type="inferred from homology"/>
<feature type="transmembrane region" description="Helical" evidence="9">
    <location>
        <begin position="12"/>
        <end position="34"/>
    </location>
</feature>
<gene>
    <name evidence="9 12" type="primary">lspA</name>
    <name evidence="12" type="ORF">H8730_05370</name>
</gene>
<feature type="active site" evidence="9">
    <location>
        <position position="138"/>
    </location>
</feature>
<evidence type="ECO:0000256" key="6">
    <source>
        <dbReference type="ARBA" id="ARBA00022801"/>
    </source>
</evidence>
<comment type="pathway">
    <text evidence="9">Protein modification; lipoprotein biosynthesis (signal peptide cleavage).</text>
</comment>
<dbReference type="AlphaFoldDB" id="A0A926DS17"/>
<dbReference type="Proteomes" id="UP000657006">
    <property type="component" value="Unassembled WGS sequence"/>
</dbReference>
<dbReference type="EMBL" id="JACRSQ010000005">
    <property type="protein sequence ID" value="MBC8542968.1"/>
    <property type="molecule type" value="Genomic_DNA"/>
</dbReference>
<dbReference type="PROSITE" id="PS00855">
    <property type="entry name" value="SPASE_II"/>
    <property type="match status" value="1"/>
</dbReference>
<evidence type="ECO:0000256" key="10">
    <source>
        <dbReference type="RuleBase" id="RU000594"/>
    </source>
</evidence>
<evidence type="ECO:0000256" key="7">
    <source>
        <dbReference type="ARBA" id="ARBA00022989"/>
    </source>
</evidence>
<evidence type="ECO:0000256" key="1">
    <source>
        <dbReference type="ARBA" id="ARBA00006139"/>
    </source>
</evidence>
<dbReference type="GO" id="GO:0004190">
    <property type="term" value="F:aspartic-type endopeptidase activity"/>
    <property type="evidence" value="ECO:0007669"/>
    <property type="project" value="UniProtKB-UniRule"/>
</dbReference>
<organism evidence="12 13">
    <name type="scientific">Bianquea renquensis</name>
    <dbReference type="NCBI Taxonomy" id="2763661"/>
    <lineage>
        <taxon>Bacteria</taxon>
        <taxon>Bacillati</taxon>
        <taxon>Bacillota</taxon>
        <taxon>Clostridia</taxon>
        <taxon>Eubacteriales</taxon>
        <taxon>Bianqueaceae</taxon>
        <taxon>Bianquea</taxon>
    </lineage>
</organism>
<keyword evidence="5 9" id="KW-0064">Aspartyl protease</keyword>
<feature type="transmembrane region" description="Helical" evidence="9">
    <location>
        <begin position="66"/>
        <end position="84"/>
    </location>
</feature>
<reference evidence="12" key="1">
    <citation type="submission" date="2020-08" db="EMBL/GenBank/DDBJ databases">
        <title>Genome public.</title>
        <authorList>
            <person name="Liu C."/>
            <person name="Sun Q."/>
        </authorList>
    </citation>
    <scope>NUCLEOTIDE SEQUENCE</scope>
    <source>
        <strain evidence="12">NSJ-32</strain>
    </source>
</reference>
<keyword evidence="6 9" id="KW-0378">Hydrolase</keyword>
<dbReference type="HAMAP" id="MF_00161">
    <property type="entry name" value="LspA"/>
    <property type="match status" value="1"/>
</dbReference>
<feature type="transmembrane region" description="Helical" evidence="9">
    <location>
        <begin position="132"/>
        <end position="154"/>
    </location>
</feature>
<sequence>MRGLDVRRYWKLALAVVCLVAADQLTKYWAYAILRVEGPVVLIPGVFEFSYLENRGAAFGMMQGKFWLLIPITVITVAVILYLYHRLPNTKRFWLLRTCCTLILAGALGNFVDRCFRGFVVDFLYFKFIDFPVFNVADCYVVIGCIAAACVLLFDKNLLDGKPKEEST</sequence>
<evidence type="ECO:0000256" key="2">
    <source>
        <dbReference type="ARBA" id="ARBA00022475"/>
    </source>
</evidence>
<evidence type="ECO:0000256" key="5">
    <source>
        <dbReference type="ARBA" id="ARBA00022750"/>
    </source>
</evidence>
<feature type="active site" evidence="9">
    <location>
        <position position="122"/>
    </location>
</feature>
<keyword evidence="13" id="KW-1185">Reference proteome</keyword>
<keyword evidence="2 9" id="KW-1003">Cell membrane</keyword>
<dbReference type="EC" id="3.4.23.36" evidence="9"/>
<keyword evidence="4 9" id="KW-0812">Transmembrane</keyword>
<keyword evidence="8 9" id="KW-0472">Membrane</keyword>
<evidence type="ECO:0000313" key="12">
    <source>
        <dbReference type="EMBL" id="MBC8542968.1"/>
    </source>
</evidence>